<dbReference type="CDD" id="cd06304">
    <property type="entry name" value="PBP1_BmpA_Med_PnrA-like"/>
    <property type="match status" value="1"/>
</dbReference>
<evidence type="ECO:0000256" key="6">
    <source>
        <dbReference type="ARBA" id="ARBA00023288"/>
    </source>
</evidence>
<comment type="similarity">
    <text evidence="2">Belongs to the BMP lipoprotein family.</text>
</comment>
<organism evidence="9 10">
    <name type="scientific">Jannaschia rubra</name>
    <dbReference type="NCBI Taxonomy" id="282197"/>
    <lineage>
        <taxon>Bacteria</taxon>
        <taxon>Pseudomonadati</taxon>
        <taxon>Pseudomonadota</taxon>
        <taxon>Alphaproteobacteria</taxon>
        <taxon>Rhodobacterales</taxon>
        <taxon>Roseobacteraceae</taxon>
        <taxon>Jannaschia</taxon>
    </lineage>
</organism>
<evidence type="ECO:0000256" key="5">
    <source>
        <dbReference type="ARBA" id="ARBA00023136"/>
    </source>
</evidence>
<feature type="signal peptide" evidence="7">
    <location>
        <begin position="1"/>
        <end position="29"/>
    </location>
</feature>
<dbReference type="InterPro" id="IPR050957">
    <property type="entry name" value="BMP_lipoprotein"/>
</dbReference>
<reference evidence="9 10" key="1">
    <citation type="submission" date="2015-07" db="EMBL/GenBank/DDBJ databases">
        <authorList>
            <person name="Noorani M."/>
        </authorList>
    </citation>
    <scope>NUCLEOTIDE SEQUENCE [LARGE SCALE GENOMIC DNA]</scope>
    <source>
        <strain evidence="9 10">CECT 5088</strain>
    </source>
</reference>
<dbReference type="PANTHER" id="PTHR34296">
    <property type="entry name" value="TRANSCRIPTIONAL ACTIVATOR PROTEIN MED"/>
    <property type="match status" value="1"/>
</dbReference>
<keyword evidence="5" id="KW-0472">Membrane</keyword>
<evidence type="ECO:0000256" key="1">
    <source>
        <dbReference type="ARBA" id="ARBA00004193"/>
    </source>
</evidence>
<evidence type="ECO:0000256" key="3">
    <source>
        <dbReference type="ARBA" id="ARBA00022475"/>
    </source>
</evidence>
<protein>
    <submittedName>
        <fullName evidence="9">Purine-binding protein</fullName>
    </submittedName>
</protein>
<dbReference type="PANTHER" id="PTHR34296:SF2">
    <property type="entry name" value="ABC TRANSPORTER GUANOSINE-BINDING PROTEIN NUPN"/>
    <property type="match status" value="1"/>
</dbReference>
<dbReference type="GO" id="GO:0005886">
    <property type="term" value="C:plasma membrane"/>
    <property type="evidence" value="ECO:0007669"/>
    <property type="project" value="UniProtKB-SubCell"/>
</dbReference>
<evidence type="ECO:0000313" key="9">
    <source>
        <dbReference type="EMBL" id="CTQ32136.1"/>
    </source>
</evidence>
<gene>
    <name evidence="9" type="ORF">JAN5088_00899</name>
</gene>
<comment type="subcellular location">
    <subcellularLocation>
        <location evidence="1">Cell membrane</location>
        <topology evidence="1">Lipid-anchor</topology>
    </subcellularLocation>
</comment>
<feature type="chain" id="PRO_5005807245" evidence="7">
    <location>
        <begin position="30"/>
        <end position="337"/>
    </location>
</feature>
<dbReference type="Proteomes" id="UP000048908">
    <property type="component" value="Unassembled WGS sequence"/>
</dbReference>
<keyword evidence="6" id="KW-0449">Lipoprotein</keyword>
<dbReference type="RefSeq" id="WP_055681584.1">
    <property type="nucleotide sequence ID" value="NZ_CXPG01000012.1"/>
</dbReference>
<sequence>MQSDEPITRRTAFLATAALAMTMGSAAVAQGNDALSVAMLIPGQIDDNGFMEAGYDGLMAIERELGATTAYIDGVKPKPELLMEALRTLAAEGPDLVIAHGGQNNEAAQTVAPEFPAVKFVVVQGDVTGANLSSYDILQEESAWLAGAAAGLMTETDVVGHISGIRVTPGLKGRGGFYNGLMHTNPEATFLTIFAGDQDDNDLSYRVANEEIDGGADIIFTMLNAGRTGAINAMREKGVRQIGNVGDWTQEEPEVFVASAIADVSQAGLMAARDVAEGGWKPDTIVRIGLSNPEAVSLSLAPDVPDDVRAEVDRLRDEIVAGNIEVSTDYEGAELTP</sequence>
<dbReference type="AlphaFoldDB" id="A0A0M6XLV7"/>
<feature type="domain" description="ABC transporter substrate-binding protein PnrA-like" evidence="8">
    <location>
        <begin position="36"/>
        <end position="326"/>
    </location>
</feature>
<keyword evidence="4 7" id="KW-0732">Signal</keyword>
<dbReference type="Gene3D" id="3.40.50.2300">
    <property type="match status" value="2"/>
</dbReference>
<dbReference type="SUPFAM" id="SSF53822">
    <property type="entry name" value="Periplasmic binding protein-like I"/>
    <property type="match status" value="1"/>
</dbReference>
<evidence type="ECO:0000259" key="8">
    <source>
        <dbReference type="Pfam" id="PF02608"/>
    </source>
</evidence>
<keyword evidence="10" id="KW-1185">Reference proteome</keyword>
<dbReference type="InterPro" id="IPR028082">
    <property type="entry name" value="Peripla_BP_I"/>
</dbReference>
<dbReference type="Pfam" id="PF02608">
    <property type="entry name" value="Bmp"/>
    <property type="match status" value="1"/>
</dbReference>
<evidence type="ECO:0000256" key="7">
    <source>
        <dbReference type="SAM" id="SignalP"/>
    </source>
</evidence>
<dbReference type="InterPro" id="IPR003760">
    <property type="entry name" value="PnrA-like"/>
</dbReference>
<dbReference type="STRING" id="282197.SAMN04488517_10494"/>
<evidence type="ECO:0000313" key="10">
    <source>
        <dbReference type="Proteomes" id="UP000048908"/>
    </source>
</evidence>
<name>A0A0M6XLV7_9RHOB</name>
<dbReference type="EMBL" id="CXPG01000012">
    <property type="protein sequence ID" value="CTQ32136.1"/>
    <property type="molecule type" value="Genomic_DNA"/>
</dbReference>
<accession>A0A0M6XLV7</accession>
<proteinExistence type="inferred from homology"/>
<evidence type="ECO:0000256" key="2">
    <source>
        <dbReference type="ARBA" id="ARBA00008610"/>
    </source>
</evidence>
<keyword evidence="3" id="KW-1003">Cell membrane</keyword>
<evidence type="ECO:0000256" key="4">
    <source>
        <dbReference type="ARBA" id="ARBA00022729"/>
    </source>
</evidence>